<accession>A0A6H5IQB3</accession>
<evidence type="ECO:0000313" key="2">
    <source>
        <dbReference type="EMBL" id="CAB0039008.1"/>
    </source>
</evidence>
<dbReference type="EMBL" id="CADCXV010000932">
    <property type="protein sequence ID" value="CAB0039008.1"/>
    <property type="molecule type" value="Genomic_DNA"/>
</dbReference>
<name>A0A6H5IQB3_9HYME</name>
<evidence type="ECO:0000313" key="3">
    <source>
        <dbReference type="Proteomes" id="UP000479190"/>
    </source>
</evidence>
<reference evidence="2 3" key="1">
    <citation type="submission" date="2020-02" db="EMBL/GenBank/DDBJ databases">
        <authorList>
            <person name="Ferguson B K."/>
        </authorList>
    </citation>
    <scope>NUCLEOTIDE SEQUENCE [LARGE SCALE GENOMIC DNA]</scope>
</reference>
<protein>
    <submittedName>
        <fullName evidence="2">Uncharacterized protein</fullName>
    </submittedName>
</protein>
<organism evidence="2 3">
    <name type="scientific">Trichogramma brassicae</name>
    <dbReference type="NCBI Taxonomy" id="86971"/>
    <lineage>
        <taxon>Eukaryota</taxon>
        <taxon>Metazoa</taxon>
        <taxon>Ecdysozoa</taxon>
        <taxon>Arthropoda</taxon>
        <taxon>Hexapoda</taxon>
        <taxon>Insecta</taxon>
        <taxon>Pterygota</taxon>
        <taxon>Neoptera</taxon>
        <taxon>Endopterygota</taxon>
        <taxon>Hymenoptera</taxon>
        <taxon>Apocrita</taxon>
        <taxon>Proctotrupomorpha</taxon>
        <taxon>Chalcidoidea</taxon>
        <taxon>Trichogrammatidae</taxon>
        <taxon>Trichogramma</taxon>
    </lineage>
</organism>
<proteinExistence type="predicted"/>
<evidence type="ECO:0000256" key="1">
    <source>
        <dbReference type="SAM" id="MobiDB-lite"/>
    </source>
</evidence>
<feature type="region of interest" description="Disordered" evidence="1">
    <location>
        <begin position="36"/>
        <end position="56"/>
    </location>
</feature>
<dbReference type="Proteomes" id="UP000479190">
    <property type="component" value="Unassembled WGS sequence"/>
</dbReference>
<dbReference type="AlphaFoldDB" id="A0A6H5IQB3"/>
<feature type="compositionally biased region" description="Basic and acidic residues" evidence="1">
    <location>
        <begin position="43"/>
        <end position="56"/>
    </location>
</feature>
<sequence length="411" mass="47444">MNSRERSQMKPHNRSRLGEYTCICSTTRKDSCERARGIKINKKHNEREEERKKFALQEKRSASPSWRIVWRERKKSSFSQFSRVQRESRGSSSCPCNTSAISQRLVYRRVVNDADLSLASAYCTATSEFHCGKSLAVNPAKVDSWINKRNFPVALRASAYAYVYARCMQRGTDEAANVIIRHVFLERPRVVRVFIAERRRRRRRRRTAEGLGAVEPGPRRDARAMKTGNLYPNAPCVRARVYVCAGRSQKNERCKLIFFLRQVRPPRAPAYAICVSRIRVSQRRAPAPLQLGRRVWAYSIWRGQRYVGANTCPRCGFLTWRGQAIKPSIVSLLCTTVSKEKFSFFVLKLLRDLPISTYTFSTQSHRERLLLLIKTRVMCIPFRCTPAARTRTEYAEKNNGSAAYRANRADN</sequence>
<keyword evidence="3" id="KW-1185">Reference proteome</keyword>
<gene>
    <name evidence="2" type="ORF">TBRA_LOCUS10770</name>
</gene>